<evidence type="ECO:0000259" key="1">
    <source>
        <dbReference type="PROSITE" id="PS51186"/>
    </source>
</evidence>
<dbReference type="EMBL" id="CAJA01000060">
    <property type="protein sequence ID" value="CCH72300.1"/>
    <property type="molecule type" value="Genomic_DNA"/>
</dbReference>
<dbReference type="OrthoDB" id="5570877at2"/>
<dbReference type="PROSITE" id="PS51186">
    <property type="entry name" value="GNAT"/>
    <property type="match status" value="1"/>
</dbReference>
<evidence type="ECO:0000313" key="3">
    <source>
        <dbReference type="Proteomes" id="UP000035763"/>
    </source>
</evidence>
<dbReference type="GO" id="GO:0016747">
    <property type="term" value="F:acyltransferase activity, transferring groups other than amino-acyl groups"/>
    <property type="evidence" value="ECO:0007669"/>
    <property type="project" value="InterPro"/>
</dbReference>
<dbReference type="InterPro" id="IPR016181">
    <property type="entry name" value="Acyl_CoA_acyltransferase"/>
</dbReference>
<proteinExistence type="predicted"/>
<dbReference type="SUPFAM" id="SSF55729">
    <property type="entry name" value="Acyl-CoA N-acyltransferases (Nat)"/>
    <property type="match status" value="1"/>
</dbReference>
<accession>W6JUV3</accession>
<name>W6JUV3_9MICO</name>
<evidence type="ECO:0000313" key="2">
    <source>
        <dbReference type="EMBL" id="CCH72300.1"/>
    </source>
</evidence>
<reference evidence="2 3" key="1">
    <citation type="journal article" date="2013" name="ISME J.">
        <title>A metabolic model for members of the genus Tetrasphaera involved in enhanced biological phosphorus removal.</title>
        <authorList>
            <person name="Kristiansen R."/>
            <person name="Nguyen H.T.T."/>
            <person name="Saunders A.M."/>
            <person name="Nielsen J.L."/>
            <person name="Wimmer R."/>
            <person name="Le V.Q."/>
            <person name="McIlroy S.J."/>
            <person name="Petrovski S."/>
            <person name="Seviour R.J."/>
            <person name="Calteau A."/>
            <person name="Nielsen K.L."/>
            <person name="Nielsen P.H."/>
        </authorList>
    </citation>
    <scope>NUCLEOTIDE SEQUENCE [LARGE SCALE GENOMIC DNA]</scope>
    <source>
        <strain evidence="2 3">Ben110</strain>
    </source>
</reference>
<organism evidence="2 3">
    <name type="scientific">Nostocoides australiense Ben110</name>
    <dbReference type="NCBI Taxonomy" id="1193182"/>
    <lineage>
        <taxon>Bacteria</taxon>
        <taxon>Bacillati</taxon>
        <taxon>Actinomycetota</taxon>
        <taxon>Actinomycetes</taxon>
        <taxon>Micrococcales</taxon>
        <taxon>Intrasporangiaceae</taxon>
        <taxon>Nostocoides</taxon>
    </lineage>
</organism>
<dbReference type="RefSeq" id="WP_048697537.1">
    <property type="nucleotide sequence ID" value="NZ_HG764815.1"/>
</dbReference>
<feature type="domain" description="N-acetyltransferase" evidence="1">
    <location>
        <begin position="9"/>
        <end position="161"/>
    </location>
</feature>
<comment type="caution">
    <text evidence="2">The sequence shown here is derived from an EMBL/GenBank/DDBJ whole genome shotgun (WGS) entry which is preliminary data.</text>
</comment>
<dbReference type="AlphaFoldDB" id="W6JUV3"/>
<keyword evidence="3" id="KW-1185">Reference proteome</keyword>
<dbReference type="Pfam" id="PF13527">
    <property type="entry name" value="Acetyltransf_9"/>
    <property type="match status" value="1"/>
</dbReference>
<dbReference type="STRING" id="1193182.BN11_1520013"/>
<dbReference type="Gene3D" id="3.40.630.30">
    <property type="match status" value="1"/>
</dbReference>
<protein>
    <recommendedName>
        <fullName evidence="1">N-acetyltransferase domain-containing protein</fullName>
    </recommendedName>
</protein>
<gene>
    <name evidence="2" type="ORF">BN11_1520013</name>
</gene>
<dbReference type="Proteomes" id="UP000035763">
    <property type="component" value="Unassembled WGS sequence"/>
</dbReference>
<dbReference type="InterPro" id="IPR000182">
    <property type="entry name" value="GNAT_dom"/>
</dbReference>
<sequence length="325" mass="35246">MSEVPGNGLDVRPARPEDLPAIVELLRTALGKKHDQHYEAYLDWKHQQSPFGASPAWVAADGERVVGFRTFMRWSFLGADGRRLRAVRAVDTATDAGYRGQGIFRRLTLQAVADLTMAGDGFVFNTPNDQSRPGYRSMGWQPAGRLPVGVLPGRPGSLPRIAAARGAAEIWSTPTDVGVPAREVFAQAATAAVLLRRTAAGGTRTERTPEYLRWRYGFEPLHYRVAFAEEGDPASGGLVFRLRRRGGALEAVVADVFAGPRSGFATIRRVLAVTGADYAISLRSGPASGFVPVPRQGPLLVTRPLATGSPEPRSWRLTMGDIELF</sequence>